<dbReference type="EMBL" id="BK015859">
    <property type="protein sequence ID" value="DAD70035.1"/>
    <property type="molecule type" value="Genomic_DNA"/>
</dbReference>
<evidence type="ECO:0000313" key="2">
    <source>
        <dbReference type="EMBL" id="DAD70035.1"/>
    </source>
</evidence>
<accession>A0A8S5LJN2</accession>
<name>A0A8S5LJN2_9CAUD</name>
<dbReference type="InterPro" id="IPR043711">
    <property type="entry name" value="DUF5651"/>
</dbReference>
<feature type="domain" description="DUF5651" evidence="1">
    <location>
        <begin position="102"/>
        <end position="156"/>
    </location>
</feature>
<organism evidence="2">
    <name type="scientific">Myoviridae sp. ct6F13</name>
    <dbReference type="NCBI Taxonomy" id="2827602"/>
    <lineage>
        <taxon>Viruses</taxon>
        <taxon>Duplodnaviria</taxon>
        <taxon>Heunggongvirae</taxon>
        <taxon>Uroviricota</taxon>
        <taxon>Caudoviricetes</taxon>
    </lineage>
</organism>
<sequence>MVMKDYLSTTERLNIIAALKVAEMTEQFVQGDLFTAKEKGDLKRSVTYLVKPILNGVLPRLNKTAIKSFNKAIKQTQIFVSSKYEIDTYKKRVSSEIEAAYEDNKDYFKLVELILHYNCRNCTKSCSECEIYKEFEEKCIPEFTGINSIGRCKYSYED</sequence>
<evidence type="ECO:0000259" key="1">
    <source>
        <dbReference type="Pfam" id="PF18892"/>
    </source>
</evidence>
<protein>
    <recommendedName>
        <fullName evidence="1">DUF5651 domain-containing protein</fullName>
    </recommendedName>
</protein>
<reference evidence="2" key="1">
    <citation type="journal article" date="2021" name="Proc. Natl. Acad. Sci. U.S.A.">
        <title>A Catalog of Tens of Thousands of Viruses from Human Metagenomes Reveals Hidden Associations with Chronic Diseases.</title>
        <authorList>
            <person name="Tisza M.J."/>
            <person name="Buck C.B."/>
        </authorList>
    </citation>
    <scope>NUCLEOTIDE SEQUENCE</scope>
    <source>
        <strain evidence="2">Ct6F13</strain>
    </source>
</reference>
<proteinExistence type="predicted"/>
<dbReference type="Pfam" id="PF18892">
    <property type="entry name" value="DUF5651"/>
    <property type="match status" value="1"/>
</dbReference>